<reference evidence="2" key="1">
    <citation type="journal article" date="2007" name="Plant Cell">
        <title>Dothideomycete-plant interactions illuminated by genome sequencing and EST analysis of the wheat pathogen Stagonospora nodorum.</title>
        <authorList>
            <person name="Hane J.K."/>
            <person name="Lowe R.G."/>
            <person name="Solomon P.S."/>
            <person name="Tan K.C."/>
            <person name="Schoch C.L."/>
            <person name="Spatafora J.W."/>
            <person name="Crous P.W."/>
            <person name="Kodira C."/>
            <person name="Birren B.W."/>
            <person name="Galagan J.E."/>
            <person name="Torriani S.F."/>
            <person name="McDonald B.A."/>
            <person name="Oliver R.P."/>
        </authorList>
    </citation>
    <scope>NUCLEOTIDE SEQUENCE [LARGE SCALE GENOMIC DNA]</scope>
    <source>
        <strain evidence="2">SN15 / ATCC MYA-4574 / FGSC 10173</strain>
    </source>
</reference>
<evidence type="ECO:0000313" key="1">
    <source>
        <dbReference type="EMBL" id="EAT80749.1"/>
    </source>
</evidence>
<gene>
    <name evidence="1" type="ORF">SNOG_11705</name>
</gene>
<dbReference type="KEGG" id="pno:SNOG_11705"/>
<proteinExistence type="predicted"/>
<dbReference type="EMBL" id="CH445344">
    <property type="protein sequence ID" value="EAT80749.1"/>
    <property type="molecule type" value="Genomic_DNA"/>
</dbReference>
<protein>
    <submittedName>
        <fullName evidence="1">Uncharacterized protein</fullName>
    </submittedName>
</protein>
<dbReference type="GeneID" id="5978852"/>
<dbReference type="HOGENOM" id="CLU_2688625_0_0_1"/>
<accession>Q0U959</accession>
<dbReference type="VEuPathDB" id="FungiDB:JI435_445770"/>
<name>Q0U959_PHANO</name>
<dbReference type="Proteomes" id="UP000001055">
    <property type="component" value="Unassembled WGS sequence"/>
</dbReference>
<sequence>MGNSQCESDEEASRQNILKQERNAAIDYAEVMKDEHLQKQQVHRRAVDARREEGAWTKSRIHFGPWASHHPHDA</sequence>
<dbReference type="AlphaFoldDB" id="Q0U959"/>
<dbReference type="InParanoid" id="Q0U959"/>
<evidence type="ECO:0000313" key="2">
    <source>
        <dbReference type="Proteomes" id="UP000001055"/>
    </source>
</evidence>
<dbReference type="RefSeq" id="XP_001801944.1">
    <property type="nucleotide sequence ID" value="XM_001801892.1"/>
</dbReference>
<organism evidence="1 2">
    <name type="scientific">Phaeosphaeria nodorum (strain SN15 / ATCC MYA-4574 / FGSC 10173)</name>
    <name type="common">Glume blotch fungus</name>
    <name type="synonym">Parastagonospora nodorum</name>
    <dbReference type="NCBI Taxonomy" id="321614"/>
    <lineage>
        <taxon>Eukaryota</taxon>
        <taxon>Fungi</taxon>
        <taxon>Dikarya</taxon>
        <taxon>Ascomycota</taxon>
        <taxon>Pezizomycotina</taxon>
        <taxon>Dothideomycetes</taxon>
        <taxon>Pleosporomycetidae</taxon>
        <taxon>Pleosporales</taxon>
        <taxon>Pleosporineae</taxon>
        <taxon>Phaeosphaeriaceae</taxon>
        <taxon>Parastagonospora</taxon>
    </lineage>
</organism>